<dbReference type="Gene3D" id="3.10.450.50">
    <property type="match status" value="1"/>
</dbReference>
<dbReference type="EMBL" id="BAAAQK010000005">
    <property type="protein sequence ID" value="GAA1845634.1"/>
    <property type="molecule type" value="Genomic_DNA"/>
</dbReference>
<organism evidence="1 2">
    <name type="scientific">Pseudonocardia ailaonensis</name>
    <dbReference type="NCBI Taxonomy" id="367279"/>
    <lineage>
        <taxon>Bacteria</taxon>
        <taxon>Bacillati</taxon>
        <taxon>Actinomycetota</taxon>
        <taxon>Actinomycetes</taxon>
        <taxon>Pseudonocardiales</taxon>
        <taxon>Pseudonocardiaceae</taxon>
        <taxon>Pseudonocardia</taxon>
    </lineage>
</organism>
<gene>
    <name evidence="1" type="ORF">GCM10009836_26490</name>
</gene>
<accession>A0ABN2N004</accession>
<dbReference type="RefSeq" id="WP_344416000.1">
    <property type="nucleotide sequence ID" value="NZ_BAAAQK010000005.1"/>
</dbReference>
<dbReference type="InterPro" id="IPR032710">
    <property type="entry name" value="NTF2-like_dom_sf"/>
</dbReference>
<proteinExistence type="predicted"/>
<name>A0ABN2N004_9PSEU</name>
<dbReference type="Proteomes" id="UP001500449">
    <property type="component" value="Unassembled WGS sequence"/>
</dbReference>
<dbReference type="SUPFAM" id="SSF54427">
    <property type="entry name" value="NTF2-like"/>
    <property type="match status" value="1"/>
</dbReference>
<sequence>MSELADRVVQALNTLEPEDGLFAADAVTWHSFDEVEAPTVPDTLESVRGIRTVVPDFGLVEVRTTPLVDGVSWARYAVTGTLPDGTAFRAPAALAVHVDGSGQVTRIEEYVDTAQLAGLFAALS</sequence>
<reference evidence="1 2" key="1">
    <citation type="journal article" date="2019" name="Int. J. Syst. Evol. Microbiol.">
        <title>The Global Catalogue of Microorganisms (GCM) 10K type strain sequencing project: providing services to taxonomists for standard genome sequencing and annotation.</title>
        <authorList>
            <consortium name="The Broad Institute Genomics Platform"/>
            <consortium name="The Broad Institute Genome Sequencing Center for Infectious Disease"/>
            <person name="Wu L."/>
            <person name="Ma J."/>
        </authorList>
    </citation>
    <scope>NUCLEOTIDE SEQUENCE [LARGE SCALE GENOMIC DNA]</scope>
    <source>
        <strain evidence="1 2">JCM 16009</strain>
    </source>
</reference>
<evidence type="ECO:0000313" key="2">
    <source>
        <dbReference type="Proteomes" id="UP001500449"/>
    </source>
</evidence>
<evidence type="ECO:0000313" key="1">
    <source>
        <dbReference type="EMBL" id="GAA1845634.1"/>
    </source>
</evidence>
<evidence type="ECO:0008006" key="3">
    <source>
        <dbReference type="Google" id="ProtNLM"/>
    </source>
</evidence>
<keyword evidence="2" id="KW-1185">Reference proteome</keyword>
<protein>
    <recommendedName>
        <fullName evidence="3">Ketosteroid isomerase</fullName>
    </recommendedName>
</protein>
<comment type="caution">
    <text evidence="1">The sequence shown here is derived from an EMBL/GenBank/DDBJ whole genome shotgun (WGS) entry which is preliminary data.</text>
</comment>